<dbReference type="InterPro" id="IPR017853">
    <property type="entry name" value="GH"/>
</dbReference>
<evidence type="ECO:0008006" key="4">
    <source>
        <dbReference type="Google" id="ProtNLM"/>
    </source>
</evidence>
<reference evidence="2 3" key="1">
    <citation type="submission" date="2024-03" db="EMBL/GenBank/DDBJ databases">
        <authorList>
            <person name="Jo J.-H."/>
        </authorList>
    </citation>
    <scope>NUCLEOTIDE SEQUENCE [LARGE SCALE GENOMIC DNA]</scope>
    <source>
        <strain evidence="2 3">PS1R-30</strain>
    </source>
</reference>
<dbReference type="SUPFAM" id="SSF51445">
    <property type="entry name" value="(Trans)glycosidases"/>
    <property type="match status" value="1"/>
</dbReference>
<gene>
    <name evidence="2" type="ORF">WG901_14080</name>
</gene>
<feature type="chain" id="PRO_5046669913" description="Glycosyl hydrolase" evidence="1">
    <location>
        <begin position="25"/>
        <end position="443"/>
    </location>
</feature>
<comment type="caution">
    <text evidence="2">The sequence shown here is derived from an EMBL/GenBank/DDBJ whole genome shotgun (WGS) entry which is preliminary data.</text>
</comment>
<accession>A0ABU8RXH2</accession>
<name>A0ABU8RXH2_9SPHN</name>
<sequence>MAKRFAAPAVLAVLAAVATVVSSAAPPAKERIVVPKTLSAGRAAPLLIGVGTHFGIGGEYNYQIGESARLIDELGFDSFRDDLDWPAFQDAKGAFPGRLGQFMAATKARPLLILTAGNRRIEGANPPVTPGGRTAYATFAAQVAATPQGDRALLELGNEWNLRAVMGRAALADAGRIEDPRAAGNYIPLARAAIAAAGAANPRATVLYGAAGTDPQWLWLGAVAAGLKRQRAGLSVHYYNHCKPAADRTASEAIGEMQRLRETLGRTAGTAPDLYITEIGWPTATSCRISREQSADNLAQFLLWSMATPWVRGVWIYQLKDQGLNTDDIEDNFGLYDYNYKPKPSACLVKESIGLSRAMRRSRVAYRSPRITVLDYAGADGRKLIAWTNEPAAVATLRPTGQSVESRPLCGTGAKAATVSITNTPTVIAVAQPAADMAFEAEF</sequence>
<proteinExistence type="predicted"/>
<evidence type="ECO:0000256" key="1">
    <source>
        <dbReference type="SAM" id="SignalP"/>
    </source>
</evidence>
<dbReference type="Proteomes" id="UP001361239">
    <property type="component" value="Unassembled WGS sequence"/>
</dbReference>
<organism evidence="2 3">
    <name type="scientific">Novosphingobium anseongense</name>
    <dbReference type="NCBI Taxonomy" id="3133436"/>
    <lineage>
        <taxon>Bacteria</taxon>
        <taxon>Pseudomonadati</taxon>
        <taxon>Pseudomonadota</taxon>
        <taxon>Alphaproteobacteria</taxon>
        <taxon>Sphingomonadales</taxon>
        <taxon>Sphingomonadaceae</taxon>
        <taxon>Novosphingobium</taxon>
    </lineage>
</organism>
<dbReference type="EMBL" id="JBBHJZ010000003">
    <property type="protein sequence ID" value="MEJ5977773.1"/>
    <property type="molecule type" value="Genomic_DNA"/>
</dbReference>
<feature type="signal peptide" evidence="1">
    <location>
        <begin position="1"/>
        <end position="24"/>
    </location>
</feature>
<dbReference type="RefSeq" id="WP_339587728.1">
    <property type="nucleotide sequence ID" value="NZ_JBBHJZ010000003.1"/>
</dbReference>
<dbReference type="PANTHER" id="PTHR12631:SF10">
    <property type="entry name" value="BETA-XYLOSIDASE-LIKE PROTEIN-RELATED"/>
    <property type="match status" value="1"/>
</dbReference>
<keyword evidence="3" id="KW-1185">Reference proteome</keyword>
<dbReference type="InterPro" id="IPR051923">
    <property type="entry name" value="Glycosyl_Hydrolase_39"/>
</dbReference>
<dbReference type="Gene3D" id="3.20.20.80">
    <property type="entry name" value="Glycosidases"/>
    <property type="match status" value="1"/>
</dbReference>
<dbReference type="PANTHER" id="PTHR12631">
    <property type="entry name" value="ALPHA-L-IDURONIDASE"/>
    <property type="match status" value="1"/>
</dbReference>
<evidence type="ECO:0000313" key="2">
    <source>
        <dbReference type="EMBL" id="MEJ5977773.1"/>
    </source>
</evidence>
<evidence type="ECO:0000313" key="3">
    <source>
        <dbReference type="Proteomes" id="UP001361239"/>
    </source>
</evidence>
<keyword evidence="1" id="KW-0732">Signal</keyword>
<protein>
    <recommendedName>
        <fullName evidence="4">Glycosyl hydrolase</fullName>
    </recommendedName>
</protein>